<evidence type="ECO:0000256" key="3">
    <source>
        <dbReference type="SAM" id="SignalP"/>
    </source>
</evidence>
<comment type="caution">
    <text evidence="4">The sequence shown here is derived from an EMBL/GenBank/DDBJ whole genome shotgun (WGS) entry which is preliminary data.</text>
</comment>
<feature type="region of interest" description="Disordered" evidence="1">
    <location>
        <begin position="167"/>
        <end position="191"/>
    </location>
</feature>
<feature type="compositionally biased region" description="Polar residues" evidence="1">
    <location>
        <begin position="300"/>
        <end position="331"/>
    </location>
</feature>
<keyword evidence="5" id="KW-1185">Reference proteome</keyword>
<feature type="transmembrane region" description="Helical" evidence="2">
    <location>
        <begin position="216"/>
        <end position="239"/>
    </location>
</feature>
<evidence type="ECO:0000256" key="1">
    <source>
        <dbReference type="SAM" id="MobiDB-lite"/>
    </source>
</evidence>
<reference evidence="5" key="1">
    <citation type="submission" date="2017-02" db="EMBL/GenBank/DDBJ databases">
        <authorList>
            <person name="Tafer H."/>
            <person name="Lopandic K."/>
        </authorList>
    </citation>
    <scope>NUCLEOTIDE SEQUENCE [LARGE SCALE GENOMIC DNA]</scope>
    <source>
        <strain evidence="5">CBS 366.77</strain>
    </source>
</reference>
<keyword evidence="3" id="KW-0732">Signal</keyword>
<evidence type="ECO:0000313" key="5">
    <source>
        <dbReference type="Proteomes" id="UP000266188"/>
    </source>
</evidence>
<feature type="signal peptide" evidence="3">
    <location>
        <begin position="1"/>
        <end position="32"/>
    </location>
</feature>
<keyword evidence="2" id="KW-1133">Transmembrane helix</keyword>
<keyword evidence="2" id="KW-0472">Membrane</keyword>
<feature type="region of interest" description="Disordered" evidence="1">
    <location>
        <begin position="255"/>
        <end position="274"/>
    </location>
</feature>
<keyword evidence="2" id="KW-0812">Transmembrane</keyword>
<dbReference type="EMBL" id="MVGC01000235">
    <property type="protein sequence ID" value="RJE21333.1"/>
    <property type="molecule type" value="Genomic_DNA"/>
</dbReference>
<dbReference type="Proteomes" id="UP000266188">
    <property type="component" value="Unassembled WGS sequence"/>
</dbReference>
<gene>
    <name evidence="4" type="ORF">PHISCL_06318</name>
</gene>
<evidence type="ECO:0000256" key="2">
    <source>
        <dbReference type="SAM" id="Phobius"/>
    </source>
</evidence>
<name>A0A3A2ZGE1_9EURO</name>
<dbReference type="OrthoDB" id="5338512at2759"/>
<accession>A0A3A2ZGE1</accession>
<evidence type="ECO:0000313" key="4">
    <source>
        <dbReference type="EMBL" id="RJE21333.1"/>
    </source>
</evidence>
<feature type="region of interest" description="Disordered" evidence="1">
    <location>
        <begin position="284"/>
        <end position="398"/>
    </location>
</feature>
<feature type="region of interest" description="Disordered" evidence="1">
    <location>
        <begin position="417"/>
        <end position="442"/>
    </location>
</feature>
<proteinExistence type="predicted"/>
<feature type="chain" id="PRO_5017206497" description="GPI transamidase component PIG-S" evidence="3">
    <location>
        <begin position="33"/>
        <end position="442"/>
    </location>
</feature>
<organism evidence="4 5">
    <name type="scientific">Aspergillus sclerotialis</name>
    <dbReference type="NCBI Taxonomy" id="2070753"/>
    <lineage>
        <taxon>Eukaryota</taxon>
        <taxon>Fungi</taxon>
        <taxon>Dikarya</taxon>
        <taxon>Ascomycota</taxon>
        <taxon>Pezizomycotina</taxon>
        <taxon>Eurotiomycetes</taxon>
        <taxon>Eurotiomycetidae</taxon>
        <taxon>Eurotiales</taxon>
        <taxon>Aspergillaceae</taxon>
        <taxon>Aspergillus</taxon>
        <taxon>Aspergillus subgen. Polypaecilum</taxon>
    </lineage>
</organism>
<protein>
    <recommendedName>
        <fullName evidence="6">GPI transamidase component PIG-S</fullName>
    </recommendedName>
</protein>
<evidence type="ECO:0008006" key="6">
    <source>
        <dbReference type="Google" id="ProtNLM"/>
    </source>
</evidence>
<feature type="compositionally biased region" description="Low complexity" evidence="1">
    <location>
        <begin position="167"/>
        <end position="188"/>
    </location>
</feature>
<sequence length="442" mass="46631">MARATLSNLVDDHPSILLLLTVLAASIPSSHALNIWPRASDTCPSSYEKCGSSNLPSNFCCPQSSTCISLDDDSSAICCPKGQDCSYIKPVTCNVLLQDPLQFPKNPLMTTRLDDKLPVCGDSCCPFGYTCKSGTCVLNNRTAATATSIVSSATMSGISTESLTATASTTLSSETETATETTSTATTTPITPLDINASSSPLASSKDTCPSFPSKAVVAGFFPGMILGAALAFLALFCIRKRQGRKYSASAKTSHYTQHSSNGAAIHISSPIPSDESAYRTDFLLRSGTGDGNGRRNSDSAKSVLQRTGTRVKSLFASTPRLNGSGNSNEKGATAGGSSVPVPPLPVTPPRQIIPSRQPSTESIRVYSPAGGLSVGGATLRPVPYPSATRGRDRDRARPDTTFSEMIDRVGFQDRRGEPCFRVMDTPRPGPGRSPFRGERSH</sequence>
<dbReference type="AlphaFoldDB" id="A0A3A2ZGE1"/>